<reference evidence="3" key="2">
    <citation type="submission" date="2020-09" db="EMBL/GenBank/DDBJ databases">
        <authorList>
            <person name="Sun Q."/>
            <person name="Zhou Y."/>
        </authorList>
    </citation>
    <scope>NUCLEOTIDE SEQUENCE</scope>
    <source>
        <strain evidence="3">CGMCC 1.7086</strain>
    </source>
</reference>
<dbReference type="EMBL" id="BMLS01000002">
    <property type="protein sequence ID" value="GGO67635.1"/>
    <property type="molecule type" value="Genomic_DNA"/>
</dbReference>
<gene>
    <name evidence="3" type="primary">thiF</name>
    <name evidence="3" type="ORF">GCM10010982_14560</name>
</gene>
<dbReference type="CDD" id="cd00757">
    <property type="entry name" value="ThiF_MoeB_HesA_family"/>
    <property type="match status" value="1"/>
</dbReference>
<dbReference type="GO" id="GO:0005829">
    <property type="term" value="C:cytosol"/>
    <property type="evidence" value="ECO:0007669"/>
    <property type="project" value="TreeGrafter"/>
</dbReference>
<comment type="caution">
    <text evidence="3">The sequence shown here is derived from an EMBL/GenBank/DDBJ whole genome shotgun (WGS) entry which is preliminary data.</text>
</comment>
<organism evidence="3 4">
    <name type="scientific">Bowmanella pacifica</name>
    <dbReference type="NCBI Taxonomy" id="502051"/>
    <lineage>
        <taxon>Bacteria</taxon>
        <taxon>Pseudomonadati</taxon>
        <taxon>Pseudomonadota</taxon>
        <taxon>Gammaproteobacteria</taxon>
        <taxon>Alteromonadales</taxon>
        <taxon>Alteromonadaceae</taxon>
        <taxon>Bowmanella</taxon>
    </lineage>
</organism>
<dbReference type="Pfam" id="PF00899">
    <property type="entry name" value="ThiF"/>
    <property type="match status" value="1"/>
</dbReference>
<dbReference type="AlphaFoldDB" id="A0A917YY84"/>
<evidence type="ECO:0000313" key="3">
    <source>
        <dbReference type="EMBL" id="GGO67635.1"/>
    </source>
</evidence>
<keyword evidence="3" id="KW-0548">Nucleotidyltransferase</keyword>
<dbReference type="InterPro" id="IPR045886">
    <property type="entry name" value="ThiF/MoeB/HesA"/>
</dbReference>
<dbReference type="RefSeq" id="WP_188692471.1">
    <property type="nucleotide sequence ID" value="NZ_BMLS01000002.1"/>
</dbReference>
<dbReference type="GO" id="GO:0008146">
    <property type="term" value="F:sulfotransferase activity"/>
    <property type="evidence" value="ECO:0007669"/>
    <property type="project" value="TreeGrafter"/>
</dbReference>
<reference evidence="3" key="1">
    <citation type="journal article" date="2014" name="Int. J. Syst. Evol. Microbiol.">
        <title>Complete genome sequence of Corynebacterium casei LMG S-19264T (=DSM 44701T), isolated from a smear-ripened cheese.</title>
        <authorList>
            <consortium name="US DOE Joint Genome Institute (JGI-PGF)"/>
            <person name="Walter F."/>
            <person name="Albersmeier A."/>
            <person name="Kalinowski J."/>
            <person name="Ruckert C."/>
        </authorList>
    </citation>
    <scope>NUCLEOTIDE SEQUENCE</scope>
    <source>
        <strain evidence="3">CGMCC 1.7086</strain>
    </source>
</reference>
<evidence type="ECO:0000259" key="2">
    <source>
        <dbReference type="Pfam" id="PF00899"/>
    </source>
</evidence>
<protein>
    <submittedName>
        <fullName evidence="3">Thiazole biosynthesis adenylyltransferase ThiF</fullName>
    </submittedName>
</protein>
<dbReference type="SUPFAM" id="SSF69572">
    <property type="entry name" value="Activating enzymes of the ubiquitin-like proteins"/>
    <property type="match status" value="1"/>
</dbReference>
<keyword evidence="4" id="KW-1185">Reference proteome</keyword>
<accession>A0A917YY84</accession>
<proteinExistence type="inferred from homology"/>
<dbReference type="Proteomes" id="UP000606935">
    <property type="component" value="Unassembled WGS sequence"/>
</dbReference>
<keyword evidence="3" id="KW-0808">Transferase</keyword>
<evidence type="ECO:0000313" key="4">
    <source>
        <dbReference type="Proteomes" id="UP000606935"/>
    </source>
</evidence>
<evidence type="ECO:0000256" key="1">
    <source>
        <dbReference type="ARBA" id="ARBA00009919"/>
    </source>
</evidence>
<dbReference type="GO" id="GO:0008641">
    <property type="term" value="F:ubiquitin-like modifier activating enzyme activity"/>
    <property type="evidence" value="ECO:0007669"/>
    <property type="project" value="InterPro"/>
</dbReference>
<dbReference type="GO" id="GO:0016779">
    <property type="term" value="F:nucleotidyltransferase activity"/>
    <property type="evidence" value="ECO:0007669"/>
    <property type="project" value="UniProtKB-KW"/>
</dbReference>
<dbReference type="InterPro" id="IPR035985">
    <property type="entry name" value="Ubiquitin-activating_enz"/>
</dbReference>
<name>A0A917YY84_9ALTE</name>
<dbReference type="GO" id="GO:0004792">
    <property type="term" value="F:thiosulfate-cyanide sulfurtransferase activity"/>
    <property type="evidence" value="ECO:0007669"/>
    <property type="project" value="TreeGrafter"/>
</dbReference>
<dbReference type="Gene3D" id="3.40.50.720">
    <property type="entry name" value="NAD(P)-binding Rossmann-like Domain"/>
    <property type="match status" value="1"/>
</dbReference>
<sequence length="251" mass="27180">MLNDQDFMRYSRHLMLEDIEEAGQQRLKQAKVLIIGLGGLGSVAAHYLAGAGVGKLLLADGDKVDVTNLHRQPLFDSFSIGYNKAEQAKRRLACINPHIDIEAFEQNLDASNLAVQISHCQLVLDCTDNMASRQAINAACYQAGVPLLVGAAIRFEGQFLALEPAQSHGCYRCLYHPEQSPPMNCANSGVVGPVVGIVGLMQALEAIKYLTGAGNVPFGQLKLFDAKVHQWQSLGLNKDPHCPVCGDQPCN</sequence>
<dbReference type="InterPro" id="IPR000594">
    <property type="entry name" value="ThiF_NAD_FAD-bd"/>
</dbReference>
<dbReference type="PANTHER" id="PTHR10953">
    <property type="entry name" value="UBIQUITIN-ACTIVATING ENZYME E1"/>
    <property type="match status" value="1"/>
</dbReference>
<dbReference type="PANTHER" id="PTHR10953:SF240">
    <property type="entry name" value="SULFUR CARRIER PROTEIN THIS ADENYLYLTRANSFERASE"/>
    <property type="match status" value="1"/>
</dbReference>
<dbReference type="FunFam" id="3.40.50.720:FF:000080">
    <property type="entry name" value="Thiazole biosynthesis adenylyltransferase ThiF"/>
    <property type="match status" value="1"/>
</dbReference>
<feature type="domain" description="THIF-type NAD/FAD binding fold" evidence="2">
    <location>
        <begin position="10"/>
        <end position="244"/>
    </location>
</feature>
<dbReference type="NCBIfam" id="NF004281">
    <property type="entry name" value="PRK05690.1"/>
    <property type="match status" value="1"/>
</dbReference>
<comment type="similarity">
    <text evidence="1">Belongs to the HesA/MoeB/ThiF family.</text>
</comment>